<protein>
    <submittedName>
        <fullName evidence="2">RCN1 protein</fullName>
    </submittedName>
</protein>
<dbReference type="Proteomes" id="UP000094389">
    <property type="component" value="Unassembled WGS sequence"/>
</dbReference>
<keyword evidence="5" id="KW-1185">Reference proteome</keyword>
<dbReference type="AlphaFoldDB" id="A0A0H5BYG5"/>
<reference evidence="4" key="2">
    <citation type="journal article" date="2015" name="J. Biotechnol.">
        <title>The structure of the Cyberlindnera jadinii genome and its relation to Candida utilis analyzed by the occurrence of single nucleotide polymorphisms.</title>
        <authorList>
            <person name="Rupp O."/>
            <person name="Brinkrolf K."/>
            <person name="Buerth C."/>
            <person name="Kunigo M."/>
            <person name="Schneider J."/>
            <person name="Jaenicke S."/>
            <person name="Goesmann A."/>
            <person name="Puehler A."/>
            <person name="Jaeger K.-E."/>
            <person name="Ernst J.F."/>
        </authorList>
    </citation>
    <scope>NUCLEOTIDE SEQUENCE [LARGE SCALE GENOMIC DNA]</scope>
    <source>
        <strain evidence="4">ATCC 18201 / CBS 1600 / BCRC 20928 / JCM 3617 / NBRC 0987 / NRRL Y-1542</strain>
    </source>
</reference>
<dbReference type="EMBL" id="CDQK01000001">
    <property type="protein sequence ID" value="CEP20538.1"/>
    <property type="molecule type" value="Genomic_DNA"/>
</dbReference>
<evidence type="ECO:0000313" key="5">
    <source>
        <dbReference type="Proteomes" id="UP000094389"/>
    </source>
</evidence>
<evidence type="ECO:0000313" key="4">
    <source>
        <dbReference type="Proteomes" id="UP000038830"/>
    </source>
</evidence>
<reference evidence="3 5" key="3">
    <citation type="journal article" date="2016" name="Proc. Natl. Acad. Sci. U.S.A.">
        <title>Comparative genomics of biotechnologically important yeasts.</title>
        <authorList>
            <person name="Riley R."/>
            <person name="Haridas S."/>
            <person name="Wolfe K.H."/>
            <person name="Lopes M.R."/>
            <person name="Hittinger C.T."/>
            <person name="Goeker M."/>
            <person name="Salamov A.A."/>
            <person name="Wisecaver J.H."/>
            <person name="Long T.M."/>
            <person name="Calvey C.H."/>
            <person name="Aerts A.L."/>
            <person name="Barry K.W."/>
            <person name="Choi C."/>
            <person name="Clum A."/>
            <person name="Coughlan A.Y."/>
            <person name="Deshpande S."/>
            <person name="Douglass A.P."/>
            <person name="Hanson S.J."/>
            <person name="Klenk H.-P."/>
            <person name="LaButti K.M."/>
            <person name="Lapidus A."/>
            <person name="Lindquist E.A."/>
            <person name="Lipzen A.M."/>
            <person name="Meier-Kolthoff J.P."/>
            <person name="Ohm R.A."/>
            <person name="Otillar R.P."/>
            <person name="Pangilinan J.L."/>
            <person name="Peng Y."/>
            <person name="Rokas A."/>
            <person name="Rosa C.A."/>
            <person name="Scheuner C."/>
            <person name="Sibirny A.A."/>
            <person name="Slot J.C."/>
            <person name="Stielow J.B."/>
            <person name="Sun H."/>
            <person name="Kurtzman C.P."/>
            <person name="Blackwell M."/>
            <person name="Grigoriev I.V."/>
            <person name="Jeffries T.W."/>
        </authorList>
    </citation>
    <scope>NUCLEOTIDE SEQUENCE [LARGE SCALE GENOMIC DNA]</scope>
    <source>
        <strain evidence="5">ATCC 18201 / CBS 1600 / BCRC 20928 / JCM 3617 / NBRC 0987 / NRRL Y-1542</strain>
        <strain evidence="3">NRRL Y-1542</strain>
    </source>
</reference>
<sequence length="226" mass="25370">MVSNTLIITGVSAEQLNDDAFIARLHNVLVSALAQTESVQFIVLKSFKRILLIFQSRESSSLLIDKLKELGRAEGFACGYALNDFSNNLGNNYLELPSDSRMFLISPPASPPVDFNYDATEEEPNKLQIYTHEDIQELFLKNNEELRKVLEQEHDSTKYVSSAVDDSKGKLIDQLRREIVLNDSPGGPKIVLEAINVEDDHLIGKAIQSFRTSLPPRSIFDDLDDD</sequence>
<evidence type="ECO:0000313" key="2">
    <source>
        <dbReference type="EMBL" id="CEP20538.1"/>
    </source>
</evidence>
<dbReference type="OMA" id="MPPRSIF"/>
<dbReference type="GO" id="GO:0008597">
    <property type="term" value="F:calcium-dependent protein serine/threonine phosphatase regulator activity"/>
    <property type="evidence" value="ECO:0007669"/>
    <property type="project" value="TreeGrafter"/>
</dbReference>
<evidence type="ECO:0000256" key="1">
    <source>
        <dbReference type="ARBA" id="ARBA00008209"/>
    </source>
</evidence>
<dbReference type="RefSeq" id="XP_020072871.1">
    <property type="nucleotide sequence ID" value="XM_020213942.1"/>
</dbReference>
<proteinExistence type="inferred from homology"/>
<accession>A0A1E4S8V5</accession>
<organism evidence="2 4">
    <name type="scientific">Cyberlindnera jadinii (strain ATCC 18201 / CBS 1600 / BCRC 20928 / JCM 3617 / NBRC 0987 / NRRL Y-1542)</name>
    <name type="common">Torula yeast</name>
    <name type="synonym">Candida utilis</name>
    <dbReference type="NCBI Taxonomy" id="983966"/>
    <lineage>
        <taxon>Eukaryota</taxon>
        <taxon>Fungi</taxon>
        <taxon>Dikarya</taxon>
        <taxon>Ascomycota</taxon>
        <taxon>Saccharomycotina</taxon>
        <taxon>Saccharomycetes</taxon>
        <taxon>Phaffomycetales</taxon>
        <taxon>Phaffomycetaceae</taxon>
        <taxon>Cyberlindnera</taxon>
    </lineage>
</organism>
<dbReference type="STRING" id="983966.A0A0H5BYG5"/>
<dbReference type="InterPro" id="IPR006931">
    <property type="entry name" value="Calcipressin"/>
</dbReference>
<dbReference type="GeneID" id="30988338"/>
<comment type="similarity">
    <text evidence="1">Belongs to the RCAN family.</text>
</comment>
<gene>
    <name evidence="2" type="primary">RCN1</name>
    <name evidence="2" type="ORF">BN1211_0429</name>
    <name evidence="3" type="ORF">CYBJADRAFT_165228</name>
</gene>
<evidence type="ECO:0000313" key="3">
    <source>
        <dbReference type="EMBL" id="ODV75832.1"/>
    </source>
</evidence>
<accession>A0A0H5BYG5</accession>
<dbReference type="PANTHER" id="PTHR10300:SF14">
    <property type="entry name" value="PROTEIN SARAH"/>
    <property type="match status" value="1"/>
</dbReference>
<dbReference type="OrthoDB" id="17212at2759"/>
<name>A0A0H5BYG5_CYBJN</name>
<dbReference type="GO" id="GO:0019722">
    <property type="term" value="P:calcium-mediated signaling"/>
    <property type="evidence" value="ECO:0007669"/>
    <property type="project" value="InterPro"/>
</dbReference>
<dbReference type="Pfam" id="PF04847">
    <property type="entry name" value="Calcipressin"/>
    <property type="match status" value="1"/>
</dbReference>
<dbReference type="EMBL" id="KV453925">
    <property type="protein sequence ID" value="ODV75832.1"/>
    <property type="molecule type" value="Genomic_DNA"/>
</dbReference>
<dbReference type="PANTHER" id="PTHR10300">
    <property type="entry name" value="CALCIPRESSIN"/>
    <property type="match status" value="1"/>
</dbReference>
<dbReference type="Proteomes" id="UP000038830">
    <property type="component" value="Unassembled WGS sequence"/>
</dbReference>
<dbReference type="GO" id="GO:0005737">
    <property type="term" value="C:cytoplasm"/>
    <property type="evidence" value="ECO:0007669"/>
    <property type="project" value="TreeGrafter"/>
</dbReference>
<reference evidence="2" key="1">
    <citation type="submission" date="2014-12" db="EMBL/GenBank/DDBJ databases">
        <authorList>
            <person name="Jaenicke S."/>
        </authorList>
    </citation>
    <scope>NUCLEOTIDE SEQUENCE [LARGE SCALE GENOMIC DNA]</scope>
    <source>
        <strain evidence="2">CBS1600</strain>
    </source>
</reference>
<dbReference type="GO" id="GO:0005634">
    <property type="term" value="C:nucleus"/>
    <property type="evidence" value="ECO:0007669"/>
    <property type="project" value="TreeGrafter"/>
</dbReference>